<evidence type="ECO:0008006" key="3">
    <source>
        <dbReference type="Google" id="ProtNLM"/>
    </source>
</evidence>
<dbReference type="InterPro" id="IPR015001">
    <property type="entry name" value="DUF1850"/>
</dbReference>
<organism evidence="1 2">
    <name type="scientific">Methylobrevis pamukkalensis</name>
    <dbReference type="NCBI Taxonomy" id="1439726"/>
    <lineage>
        <taxon>Bacteria</taxon>
        <taxon>Pseudomonadati</taxon>
        <taxon>Pseudomonadota</taxon>
        <taxon>Alphaproteobacteria</taxon>
        <taxon>Hyphomicrobiales</taxon>
        <taxon>Pleomorphomonadaceae</taxon>
        <taxon>Methylobrevis</taxon>
    </lineage>
</organism>
<dbReference type="RefSeq" id="WP_069308240.1">
    <property type="nucleotide sequence ID" value="NZ_MCRJ01000151.1"/>
</dbReference>
<dbReference type="Proteomes" id="UP000094622">
    <property type="component" value="Unassembled WGS sequence"/>
</dbReference>
<reference evidence="1 2" key="1">
    <citation type="submission" date="2016-07" db="EMBL/GenBank/DDBJ databases">
        <title>Draft Genome Sequence of Methylobrevis pamukkalensis PK2.</title>
        <authorList>
            <person name="Vasilenko O.V."/>
            <person name="Doronina N.V."/>
            <person name="Shmareva M.N."/>
            <person name="Tarlachkov S.V."/>
            <person name="Mustakhimov I."/>
            <person name="Trotsenko Y.A."/>
        </authorList>
    </citation>
    <scope>NUCLEOTIDE SEQUENCE [LARGE SCALE GENOMIC DNA]</scope>
    <source>
        <strain evidence="1 2">PK2</strain>
    </source>
</reference>
<gene>
    <name evidence="1" type="ORF">A6302_04067</name>
</gene>
<name>A0A1E3GZ95_9HYPH</name>
<evidence type="ECO:0000313" key="1">
    <source>
        <dbReference type="EMBL" id="ODN68631.1"/>
    </source>
</evidence>
<protein>
    <recommendedName>
        <fullName evidence="3">DUF1850 domain-containing protein</fullName>
    </recommendedName>
</protein>
<dbReference type="EMBL" id="MCRJ01000151">
    <property type="protein sequence ID" value="ODN68631.1"/>
    <property type="molecule type" value="Genomic_DNA"/>
</dbReference>
<evidence type="ECO:0000313" key="2">
    <source>
        <dbReference type="Proteomes" id="UP000094622"/>
    </source>
</evidence>
<accession>A0A1E3GZ95</accession>
<dbReference type="AlphaFoldDB" id="A0A1E3GZ95"/>
<dbReference type="PATRIC" id="fig|1439726.3.peg.4300"/>
<comment type="caution">
    <text evidence="1">The sequence shown here is derived from an EMBL/GenBank/DDBJ whole genome shotgun (WGS) entry which is preliminary data.</text>
</comment>
<proteinExistence type="predicted"/>
<dbReference type="Pfam" id="PF08905">
    <property type="entry name" value="DUF1850"/>
    <property type="match status" value="1"/>
</dbReference>
<dbReference type="OrthoDB" id="5298197at2"/>
<keyword evidence="2" id="KW-1185">Reference proteome</keyword>
<sequence length="134" mass="14839">MSLLCIAGAGVTVRIAATVFTLAWTHTIEKVPWEEDWRIEGHRLMLTQSRIKGSGAGMEPPPDARLEDGFYRWAPADPYRTEVILRRAPVEIAGDWRLCVDGACRRLGEIVPVEADPVRLSVCPDDATDGLRSP</sequence>